<evidence type="ECO:0000313" key="2">
    <source>
        <dbReference type="Proteomes" id="UP001150603"/>
    </source>
</evidence>
<sequence>MTWHIFNGRAEDPDSGHCHAIHSSSNWDPFRKIETSDFFYTYLYSSDDHYTIDIFIPNTVSRKVILYKETRILTIYALVVARRAWHDFSVGRDNVHELWRTYVREFRIPKDVDYENIRADYYRNAIQIRVWRRPSRLQRTLSWVEGRLKRRSSLGTVQ</sequence>
<protein>
    <submittedName>
        <fullName evidence="1">Uncharacterized protein</fullName>
    </submittedName>
</protein>
<dbReference type="Proteomes" id="UP001150603">
    <property type="component" value="Unassembled WGS sequence"/>
</dbReference>
<organism evidence="1 2">
    <name type="scientific">Linderina macrospora</name>
    <dbReference type="NCBI Taxonomy" id="4868"/>
    <lineage>
        <taxon>Eukaryota</taxon>
        <taxon>Fungi</taxon>
        <taxon>Fungi incertae sedis</taxon>
        <taxon>Zoopagomycota</taxon>
        <taxon>Kickxellomycotina</taxon>
        <taxon>Kickxellomycetes</taxon>
        <taxon>Kickxellales</taxon>
        <taxon>Kickxellaceae</taxon>
        <taxon>Linderina</taxon>
    </lineage>
</organism>
<gene>
    <name evidence="1" type="ORF">FBU59_000917</name>
</gene>
<name>A0ACC1JFI0_9FUNG</name>
<comment type="caution">
    <text evidence="1">The sequence shown here is derived from an EMBL/GenBank/DDBJ whole genome shotgun (WGS) entry which is preliminary data.</text>
</comment>
<evidence type="ECO:0000313" key="1">
    <source>
        <dbReference type="EMBL" id="KAJ1949946.1"/>
    </source>
</evidence>
<proteinExistence type="predicted"/>
<accession>A0ACC1JFI0</accession>
<dbReference type="EMBL" id="JANBPW010000323">
    <property type="protein sequence ID" value="KAJ1949946.1"/>
    <property type="molecule type" value="Genomic_DNA"/>
</dbReference>
<keyword evidence="2" id="KW-1185">Reference proteome</keyword>
<reference evidence="1" key="1">
    <citation type="submission" date="2022-07" db="EMBL/GenBank/DDBJ databases">
        <title>Phylogenomic reconstructions and comparative analyses of Kickxellomycotina fungi.</title>
        <authorList>
            <person name="Reynolds N.K."/>
            <person name="Stajich J.E."/>
            <person name="Barry K."/>
            <person name="Grigoriev I.V."/>
            <person name="Crous P."/>
            <person name="Smith M.E."/>
        </authorList>
    </citation>
    <scope>NUCLEOTIDE SEQUENCE</scope>
    <source>
        <strain evidence="1">NRRL 5244</strain>
    </source>
</reference>